<dbReference type="Gene3D" id="2.40.50.40">
    <property type="match status" value="1"/>
</dbReference>
<reference evidence="2 3" key="1">
    <citation type="journal article" date="2016" name="Sci. Rep.">
        <title>The Dendrobium catenatum Lindl. genome sequence provides insights into polysaccharide synthase, floral development and adaptive evolution.</title>
        <authorList>
            <person name="Zhang G.Q."/>
            <person name="Xu Q."/>
            <person name="Bian C."/>
            <person name="Tsai W.C."/>
            <person name="Yeh C.M."/>
            <person name="Liu K.W."/>
            <person name="Yoshida K."/>
            <person name="Zhang L.S."/>
            <person name="Chang S.B."/>
            <person name="Chen F."/>
            <person name="Shi Y."/>
            <person name="Su Y.Y."/>
            <person name="Zhang Y.Q."/>
            <person name="Chen L.J."/>
            <person name="Yin Y."/>
            <person name="Lin M."/>
            <person name="Huang H."/>
            <person name="Deng H."/>
            <person name="Wang Z.W."/>
            <person name="Zhu S.L."/>
            <person name="Zhao X."/>
            <person name="Deng C."/>
            <person name="Niu S.C."/>
            <person name="Huang J."/>
            <person name="Wang M."/>
            <person name="Liu G.H."/>
            <person name="Yang H.J."/>
            <person name="Xiao X.J."/>
            <person name="Hsiao Y.Y."/>
            <person name="Wu W.L."/>
            <person name="Chen Y.Y."/>
            <person name="Mitsuda N."/>
            <person name="Ohme-Takagi M."/>
            <person name="Luo Y.B."/>
            <person name="Van de Peer Y."/>
            <person name="Liu Z.J."/>
        </authorList>
    </citation>
    <scope>NUCLEOTIDE SEQUENCE [LARGE SCALE GENOMIC DNA]</scope>
    <source>
        <tissue evidence="2">The whole plant</tissue>
    </source>
</reference>
<dbReference type="InterPro" id="IPR000953">
    <property type="entry name" value="Chromo/chromo_shadow_dom"/>
</dbReference>
<dbReference type="EMBL" id="KZ504839">
    <property type="protein sequence ID" value="PKU61033.1"/>
    <property type="molecule type" value="Genomic_DNA"/>
</dbReference>
<dbReference type="Pfam" id="PF24626">
    <property type="entry name" value="SH3_Tf2-1"/>
    <property type="match status" value="1"/>
</dbReference>
<dbReference type="AlphaFoldDB" id="A0A2I0VCA0"/>
<dbReference type="InterPro" id="IPR016197">
    <property type="entry name" value="Chromo-like_dom_sf"/>
</dbReference>
<evidence type="ECO:0000313" key="2">
    <source>
        <dbReference type="EMBL" id="PKU61033.1"/>
    </source>
</evidence>
<gene>
    <name evidence="2" type="ORF">MA16_Dca029063</name>
</gene>
<dbReference type="Proteomes" id="UP000233837">
    <property type="component" value="Unassembled WGS sequence"/>
</dbReference>
<dbReference type="InterPro" id="IPR056924">
    <property type="entry name" value="SH3_Tf2-1"/>
</dbReference>
<feature type="domain" description="Chromo" evidence="1">
    <location>
        <begin position="97"/>
        <end position="147"/>
    </location>
</feature>
<dbReference type="SUPFAM" id="SSF54160">
    <property type="entry name" value="Chromo domain-like"/>
    <property type="match status" value="1"/>
</dbReference>
<reference evidence="2 3" key="2">
    <citation type="journal article" date="2017" name="Nature">
        <title>The Apostasia genome and the evolution of orchids.</title>
        <authorList>
            <person name="Zhang G.Q."/>
            <person name="Liu K.W."/>
            <person name="Li Z."/>
            <person name="Lohaus R."/>
            <person name="Hsiao Y.Y."/>
            <person name="Niu S.C."/>
            <person name="Wang J.Y."/>
            <person name="Lin Y.C."/>
            <person name="Xu Q."/>
            <person name="Chen L.J."/>
            <person name="Yoshida K."/>
            <person name="Fujiwara S."/>
            <person name="Wang Z.W."/>
            <person name="Zhang Y.Q."/>
            <person name="Mitsuda N."/>
            <person name="Wang M."/>
            <person name="Liu G.H."/>
            <person name="Pecoraro L."/>
            <person name="Huang H.X."/>
            <person name="Xiao X.J."/>
            <person name="Lin M."/>
            <person name="Wu X.Y."/>
            <person name="Wu W.L."/>
            <person name="Chen Y.Y."/>
            <person name="Chang S.B."/>
            <person name="Sakamoto S."/>
            <person name="Ohme-Takagi M."/>
            <person name="Yagi M."/>
            <person name="Zeng S.J."/>
            <person name="Shen C.Y."/>
            <person name="Yeh C.M."/>
            <person name="Luo Y.B."/>
            <person name="Tsai W.C."/>
            <person name="Van de Peer Y."/>
            <person name="Liu Z.J."/>
        </authorList>
    </citation>
    <scope>NUCLEOTIDE SEQUENCE [LARGE SCALE GENOMIC DNA]</scope>
    <source>
        <tissue evidence="2">The whole plant</tissue>
    </source>
</reference>
<organism evidence="2 3">
    <name type="scientific">Dendrobium catenatum</name>
    <dbReference type="NCBI Taxonomy" id="906689"/>
    <lineage>
        <taxon>Eukaryota</taxon>
        <taxon>Viridiplantae</taxon>
        <taxon>Streptophyta</taxon>
        <taxon>Embryophyta</taxon>
        <taxon>Tracheophyta</taxon>
        <taxon>Spermatophyta</taxon>
        <taxon>Magnoliopsida</taxon>
        <taxon>Liliopsida</taxon>
        <taxon>Asparagales</taxon>
        <taxon>Orchidaceae</taxon>
        <taxon>Epidendroideae</taxon>
        <taxon>Malaxideae</taxon>
        <taxon>Dendrobiinae</taxon>
        <taxon>Dendrobium</taxon>
    </lineage>
</organism>
<dbReference type="PROSITE" id="PS50013">
    <property type="entry name" value="CHROMO_2"/>
    <property type="match status" value="1"/>
</dbReference>
<dbReference type="PANTHER" id="PTHR46148:SF52">
    <property type="entry name" value="OS04G0603800 PROTEIN"/>
    <property type="match status" value="1"/>
</dbReference>
<evidence type="ECO:0000259" key="1">
    <source>
        <dbReference type="PROSITE" id="PS50013"/>
    </source>
</evidence>
<keyword evidence="3" id="KW-1185">Reference proteome</keyword>
<dbReference type="PANTHER" id="PTHR46148">
    <property type="entry name" value="CHROMO DOMAIN-CONTAINING PROTEIN"/>
    <property type="match status" value="1"/>
</dbReference>
<evidence type="ECO:0000313" key="3">
    <source>
        <dbReference type="Proteomes" id="UP000233837"/>
    </source>
</evidence>
<dbReference type="Pfam" id="PF00385">
    <property type="entry name" value="Chromo"/>
    <property type="match status" value="1"/>
</dbReference>
<sequence>MKRQADGHRRDIQFEVGEKVYLKLRPYRQKTVANRRNEKLSPRYFGPYEVLERIGAVAYRLKLPPTATIHPVFHVSQLRKAIGDYTANPELPATLTEDLEVVLEPLELMGVRQKEEGTKEVLIQWKNLPDYEATWEPYERVKHQFPDFHLEDKVVLWEGGIVRPVLCEPVQNQNQRHLQPLVYRRRRLPPPLNEIS</sequence>
<dbReference type="SMART" id="SM00298">
    <property type="entry name" value="CHROMO"/>
    <property type="match status" value="1"/>
</dbReference>
<name>A0A2I0VCA0_9ASPA</name>
<accession>A0A2I0VCA0</accession>
<dbReference type="InterPro" id="IPR023780">
    <property type="entry name" value="Chromo_domain"/>
</dbReference>
<proteinExistence type="predicted"/>
<protein>
    <recommendedName>
        <fullName evidence="1">Chromo domain-containing protein</fullName>
    </recommendedName>
</protein>